<dbReference type="PANTHER" id="PTHR13479">
    <property type="entry name" value="30S RIBOSOMAL PROTEIN S18"/>
    <property type="match status" value="1"/>
</dbReference>
<dbReference type="InterPro" id="IPR001648">
    <property type="entry name" value="Ribosomal_bS18"/>
</dbReference>
<organism evidence="6">
    <name type="scientific">Colacium vesiculosum</name>
    <dbReference type="NCBI Taxonomy" id="102910"/>
    <lineage>
        <taxon>Eukaryota</taxon>
        <taxon>Discoba</taxon>
        <taxon>Euglenozoa</taxon>
        <taxon>Euglenida</taxon>
        <taxon>Spirocuta</taxon>
        <taxon>Euglenophyceae</taxon>
        <taxon>Euglenales</taxon>
        <taxon>Euglenaceae</taxon>
        <taxon>Colacium</taxon>
    </lineage>
</organism>
<keyword evidence="2 4" id="KW-0689">Ribosomal protein</keyword>
<dbReference type="Gene3D" id="4.10.640.10">
    <property type="entry name" value="Ribosomal protein S18"/>
    <property type="match status" value="1"/>
</dbReference>
<comment type="similarity">
    <text evidence="1 4 5">Belongs to the bacterial ribosomal protein bS18 family.</text>
</comment>
<evidence type="ECO:0000256" key="5">
    <source>
        <dbReference type="RuleBase" id="RU003910"/>
    </source>
</evidence>
<reference evidence="6" key="1">
    <citation type="journal article" date="2013" name="J. Eukaryot. Microbiol.">
        <title>Tracing patterns of chloroplast evolution in euglenoids: contributions from Colacium vesiculosum and Strombomonas acuminata (Euglenophyta).</title>
        <authorList>
            <person name="Wiegert K.E."/>
            <person name="Bennett M.S."/>
            <person name="Triemer R.E."/>
        </authorList>
    </citation>
    <scope>NUCLEOTIDE SEQUENCE</scope>
</reference>
<dbReference type="SUPFAM" id="SSF46911">
    <property type="entry name" value="Ribosomal protein S18"/>
    <property type="match status" value="1"/>
</dbReference>
<sequence length="68" mass="8128">MIISYIKPFSEIIDYKNIVLLRKFINMQGKILPRRVTKVTAKQHRFISKSIKRSRFLGLLPFINKESY</sequence>
<dbReference type="NCBIfam" id="TIGR00165">
    <property type="entry name" value="S18"/>
    <property type="match status" value="1"/>
</dbReference>
<keyword evidence="6" id="KW-0934">Plastid</keyword>
<evidence type="ECO:0000313" key="6">
    <source>
        <dbReference type="EMBL" id="AEW12935.2"/>
    </source>
</evidence>
<proteinExistence type="inferred from homology"/>
<dbReference type="EMBL" id="JN674636">
    <property type="protein sequence ID" value="AEW12935.2"/>
    <property type="molecule type" value="Genomic_DNA"/>
</dbReference>
<keyword evidence="6" id="KW-0150">Chloroplast</keyword>
<dbReference type="GO" id="GO:0003735">
    <property type="term" value="F:structural constituent of ribosome"/>
    <property type="evidence" value="ECO:0007669"/>
    <property type="project" value="InterPro"/>
</dbReference>
<evidence type="ECO:0000256" key="3">
    <source>
        <dbReference type="ARBA" id="ARBA00023274"/>
    </source>
</evidence>
<dbReference type="GO" id="GO:0006412">
    <property type="term" value="P:translation"/>
    <property type="evidence" value="ECO:0007669"/>
    <property type="project" value="UniProtKB-UniRule"/>
</dbReference>
<keyword evidence="4" id="KW-0694">RNA-binding</keyword>
<dbReference type="GO" id="GO:0005763">
    <property type="term" value="C:mitochondrial small ribosomal subunit"/>
    <property type="evidence" value="ECO:0007669"/>
    <property type="project" value="TreeGrafter"/>
</dbReference>
<keyword evidence="3 4" id="KW-0687">Ribonucleoprotein</keyword>
<evidence type="ECO:0000256" key="2">
    <source>
        <dbReference type="ARBA" id="ARBA00022980"/>
    </source>
</evidence>
<name>I6NIR4_9EUGL</name>
<evidence type="ECO:0000256" key="1">
    <source>
        <dbReference type="ARBA" id="ARBA00005589"/>
    </source>
</evidence>
<dbReference type="HAMAP" id="MF_00270">
    <property type="entry name" value="Ribosomal_bS18"/>
    <property type="match status" value="1"/>
</dbReference>
<evidence type="ECO:0000256" key="4">
    <source>
        <dbReference type="HAMAP-Rule" id="MF_00270"/>
    </source>
</evidence>
<dbReference type="Pfam" id="PF01084">
    <property type="entry name" value="Ribosomal_S18"/>
    <property type="match status" value="1"/>
</dbReference>
<dbReference type="GO" id="GO:0070181">
    <property type="term" value="F:small ribosomal subunit rRNA binding"/>
    <property type="evidence" value="ECO:0007669"/>
    <property type="project" value="TreeGrafter"/>
</dbReference>
<dbReference type="PRINTS" id="PR00974">
    <property type="entry name" value="RIBOSOMALS18"/>
</dbReference>
<keyword evidence="4" id="KW-0699">rRNA-binding</keyword>
<comment type="subcellular location">
    <subcellularLocation>
        <location evidence="4">Plastid</location>
        <location evidence="4">Chloroplast</location>
    </subcellularLocation>
</comment>
<accession>I6NIR4</accession>
<gene>
    <name evidence="4 6" type="primary">rps18</name>
</gene>
<geneLocation type="chloroplast" evidence="6"/>
<protein>
    <recommendedName>
        <fullName evidence="4">Small ribosomal subunit protein bS18c</fullName>
    </recommendedName>
</protein>
<dbReference type="InterPro" id="IPR036870">
    <property type="entry name" value="Ribosomal_bS18_sf"/>
</dbReference>
<comment type="subunit">
    <text evidence="4">Part of the 30S ribosomal subunit.</text>
</comment>
<dbReference type="GO" id="GO:0009507">
    <property type="term" value="C:chloroplast"/>
    <property type="evidence" value="ECO:0007669"/>
    <property type="project" value="UniProtKB-SubCell"/>
</dbReference>
<dbReference type="AlphaFoldDB" id="I6NIR4"/>
<dbReference type="PANTHER" id="PTHR13479:SF40">
    <property type="entry name" value="SMALL RIBOSOMAL SUBUNIT PROTEIN BS18M"/>
    <property type="match status" value="1"/>
</dbReference>